<gene>
    <name evidence="3" type="ORF">MRX98_20355</name>
</gene>
<dbReference type="GO" id="GO:0000160">
    <property type="term" value="P:phosphorelay signal transduction system"/>
    <property type="evidence" value="ECO:0007669"/>
    <property type="project" value="InterPro"/>
</dbReference>
<organism evidence="3 4">
    <name type="scientific">Desulfatitalea alkaliphila</name>
    <dbReference type="NCBI Taxonomy" id="2929485"/>
    <lineage>
        <taxon>Bacteria</taxon>
        <taxon>Pseudomonadati</taxon>
        <taxon>Thermodesulfobacteriota</taxon>
        <taxon>Desulfobacteria</taxon>
        <taxon>Desulfobacterales</taxon>
        <taxon>Desulfosarcinaceae</taxon>
        <taxon>Desulfatitalea</taxon>
    </lineage>
</organism>
<dbReference type="PROSITE" id="PS50110">
    <property type="entry name" value="RESPONSE_REGULATORY"/>
    <property type="match status" value="1"/>
</dbReference>
<keyword evidence="1" id="KW-0597">Phosphoprotein</keyword>
<proteinExistence type="predicted"/>
<name>A0AA41R4Y5_9BACT</name>
<evidence type="ECO:0000313" key="3">
    <source>
        <dbReference type="EMBL" id="MCJ8502939.1"/>
    </source>
</evidence>
<dbReference type="Proteomes" id="UP001165427">
    <property type="component" value="Unassembled WGS sequence"/>
</dbReference>
<dbReference type="SMART" id="SM00448">
    <property type="entry name" value="REC"/>
    <property type="match status" value="1"/>
</dbReference>
<reference evidence="3" key="1">
    <citation type="submission" date="2022-04" db="EMBL/GenBank/DDBJ databases">
        <title>Desulfatitalea alkaliphila sp. nov., a novel anaerobic sulfate-reducing bacterium isolated from terrestrial mud volcano, Taman Peninsula, Russia.</title>
        <authorList>
            <person name="Khomyakova M.A."/>
            <person name="Merkel A.Y."/>
            <person name="Slobodkin A.I."/>
        </authorList>
    </citation>
    <scope>NUCLEOTIDE SEQUENCE</scope>
    <source>
        <strain evidence="3">M08but</strain>
    </source>
</reference>
<comment type="caution">
    <text evidence="3">The sequence shown here is derived from an EMBL/GenBank/DDBJ whole genome shotgun (WGS) entry which is preliminary data.</text>
</comment>
<evidence type="ECO:0000313" key="4">
    <source>
        <dbReference type="Proteomes" id="UP001165427"/>
    </source>
</evidence>
<dbReference type="SUPFAM" id="SSF52172">
    <property type="entry name" value="CheY-like"/>
    <property type="match status" value="1"/>
</dbReference>
<evidence type="ECO:0000259" key="2">
    <source>
        <dbReference type="PROSITE" id="PS50110"/>
    </source>
</evidence>
<feature type="domain" description="Response regulatory" evidence="2">
    <location>
        <begin position="11"/>
        <end position="120"/>
    </location>
</feature>
<dbReference type="Pfam" id="PF00072">
    <property type="entry name" value="Response_reg"/>
    <property type="match status" value="1"/>
</dbReference>
<accession>A0AA41R4Y5</accession>
<dbReference type="EMBL" id="JALJRB010000037">
    <property type="protein sequence ID" value="MCJ8502939.1"/>
    <property type="molecule type" value="Genomic_DNA"/>
</dbReference>
<evidence type="ECO:0000256" key="1">
    <source>
        <dbReference type="PROSITE-ProRule" id="PRU00169"/>
    </source>
</evidence>
<sequence length="181" mass="20308">MDASHILRDKVILVVDDEPDVLDTVADVLAGSLITKARDFETARQYLMGYSYDIVVLDIMGVNGFELLKLSVRRGFPTVMLTAHALTPEALETSIRLGAVSFLPKEKMGELDEFLADVVLGGNKPVWEQLFSKLGNLFNRRFGPDWRERNHFFKTFEAALKADSHVDPDAVAPTHMQKEES</sequence>
<dbReference type="InterPro" id="IPR001789">
    <property type="entry name" value="Sig_transdc_resp-reg_receiver"/>
</dbReference>
<dbReference type="Gene3D" id="3.40.50.2300">
    <property type="match status" value="1"/>
</dbReference>
<dbReference type="AlphaFoldDB" id="A0AA41R4Y5"/>
<feature type="modified residue" description="4-aspartylphosphate" evidence="1">
    <location>
        <position position="58"/>
    </location>
</feature>
<dbReference type="InterPro" id="IPR011006">
    <property type="entry name" value="CheY-like_superfamily"/>
</dbReference>
<dbReference type="CDD" id="cd00156">
    <property type="entry name" value="REC"/>
    <property type="match status" value="1"/>
</dbReference>
<dbReference type="RefSeq" id="WP_246914537.1">
    <property type="nucleotide sequence ID" value="NZ_JALJRB010000037.1"/>
</dbReference>
<keyword evidence="4" id="KW-1185">Reference proteome</keyword>
<protein>
    <submittedName>
        <fullName evidence="3">Response regulator</fullName>
    </submittedName>
</protein>